<evidence type="ECO:0000256" key="1">
    <source>
        <dbReference type="ARBA" id="ARBA00022679"/>
    </source>
</evidence>
<dbReference type="GO" id="GO:0016020">
    <property type="term" value="C:membrane"/>
    <property type="evidence" value="ECO:0007669"/>
    <property type="project" value="GOC"/>
</dbReference>
<dbReference type="Gene3D" id="3.90.550.20">
    <property type="match status" value="1"/>
</dbReference>
<dbReference type="InterPro" id="IPR007577">
    <property type="entry name" value="GlycoTrfase_DXD_sugar-bd_CS"/>
</dbReference>
<gene>
    <name evidence="2" type="ORF">eps44b_0019</name>
</gene>
<evidence type="ECO:0000313" key="2">
    <source>
        <dbReference type="EMBL" id="QBS00042.1"/>
    </source>
</evidence>
<sequence>MIPKIIHYCWFGGGELPELDRKCIESWKKYCPDYEIIEWNEKNYDVTQNRYMHEAYKAHKLGFVPDYARFDIVYQNGGIYMDTDVELVKPLDELLALSGYMGLENGNWVNGGMGFGAEKGNEVMKLLRDMYDDKTFYNPDGTMNLTPSPYYITDLLVSLGLKRENTEQEVKGITIFPTDVLSPKDYETGKIKCTNRTFSIHHYNGSWLGPWKRVKRKIIQVIGLKNFKRIARLKKIVICLKNFKRIARLKKIGKK</sequence>
<dbReference type="InterPro" id="IPR051706">
    <property type="entry name" value="Glycosyltransferase_domain"/>
</dbReference>
<dbReference type="SUPFAM" id="SSF53448">
    <property type="entry name" value="Nucleotide-diphospho-sugar transferases"/>
    <property type="match status" value="1"/>
</dbReference>
<dbReference type="InterPro" id="IPR029044">
    <property type="entry name" value="Nucleotide-diphossugar_trans"/>
</dbReference>
<accession>A0A4Y5FRH5</accession>
<dbReference type="Pfam" id="PF04488">
    <property type="entry name" value="Gly_transf_sug"/>
    <property type="match status" value="1"/>
</dbReference>
<reference evidence="2" key="1">
    <citation type="journal article" date="2019" name="Sci. Rep.">
        <title>A comparative genomics approach for identifying host-range determinants in Streptococcus thermophilus bacteriophages.</title>
        <authorList>
            <person name="Szymczak P."/>
            <person name="Rau M.H."/>
            <person name="Monteiro J.M."/>
            <person name="Pinho M.G."/>
            <person name="Filipe S.R."/>
            <person name="Vogensen F.K."/>
            <person name="Zeidan A.A."/>
            <person name="Janzen T."/>
        </authorList>
    </citation>
    <scope>NUCLEOTIDE SEQUENCE</scope>
    <source>
        <strain evidence="2">STCH_44_eps_begin</strain>
    </source>
</reference>
<dbReference type="AlphaFoldDB" id="A0A4Y5FRH5"/>
<dbReference type="PANTHER" id="PTHR32385:SF15">
    <property type="entry name" value="INOSITOL PHOSPHOCERAMIDE MANNOSYLTRANSFERASE 1"/>
    <property type="match status" value="1"/>
</dbReference>
<dbReference type="GO" id="GO:0000030">
    <property type="term" value="F:mannosyltransferase activity"/>
    <property type="evidence" value="ECO:0007669"/>
    <property type="project" value="TreeGrafter"/>
</dbReference>
<protein>
    <submittedName>
        <fullName evidence="2">Polysaccharide biosynthesis protein CpsM(V)</fullName>
    </submittedName>
</protein>
<organism evidence="2">
    <name type="scientific">Streptococcus thermophilus</name>
    <dbReference type="NCBI Taxonomy" id="1308"/>
    <lineage>
        <taxon>Bacteria</taxon>
        <taxon>Bacillati</taxon>
        <taxon>Bacillota</taxon>
        <taxon>Bacilli</taxon>
        <taxon>Lactobacillales</taxon>
        <taxon>Streptococcaceae</taxon>
        <taxon>Streptococcus</taxon>
    </lineage>
</organism>
<dbReference type="PANTHER" id="PTHR32385">
    <property type="entry name" value="MANNOSYL PHOSPHORYLINOSITOL CERAMIDE SYNTHASE"/>
    <property type="match status" value="1"/>
</dbReference>
<dbReference type="EMBL" id="MK483566">
    <property type="protein sequence ID" value="QBS00042.1"/>
    <property type="molecule type" value="Genomic_DNA"/>
</dbReference>
<proteinExistence type="predicted"/>
<name>A0A4Y5FRH5_STRTR</name>
<dbReference type="GO" id="GO:0051999">
    <property type="term" value="P:mannosyl-inositol phosphorylceramide biosynthetic process"/>
    <property type="evidence" value="ECO:0007669"/>
    <property type="project" value="TreeGrafter"/>
</dbReference>
<keyword evidence="1" id="KW-0808">Transferase</keyword>